<accession>A0ABU3ACV8</accession>
<protein>
    <submittedName>
        <fullName evidence="1">Uncharacterized protein</fullName>
    </submittedName>
</protein>
<proteinExistence type="predicted"/>
<sequence length="83" mass="10024">MDLIDYLALSEEKQWERLWDKGEHVDTFKSIDCSYVLYALYKFYVEVELNLETDRIIGKSVFVYGHKLEKYTLDLDIKPKPWE</sequence>
<evidence type="ECO:0000313" key="2">
    <source>
        <dbReference type="Proteomes" id="UP001255246"/>
    </source>
</evidence>
<keyword evidence="2" id="KW-1185">Reference proteome</keyword>
<name>A0ABU3ACV8_9FLAO</name>
<reference evidence="1 2" key="1">
    <citation type="submission" date="2023-09" db="EMBL/GenBank/DDBJ databases">
        <authorList>
            <person name="Rey-Velasco X."/>
        </authorList>
    </citation>
    <scope>NUCLEOTIDE SEQUENCE [LARGE SCALE GENOMIC DNA]</scope>
    <source>
        <strain evidence="1 2">F388</strain>
    </source>
</reference>
<dbReference type="EMBL" id="JAVRHR010000003">
    <property type="protein sequence ID" value="MDT0608022.1"/>
    <property type="molecule type" value="Genomic_DNA"/>
</dbReference>
<organism evidence="1 2">
    <name type="scientific">Croceitalea rosinachiae</name>
    <dbReference type="NCBI Taxonomy" id="3075596"/>
    <lineage>
        <taxon>Bacteria</taxon>
        <taxon>Pseudomonadati</taxon>
        <taxon>Bacteroidota</taxon>
        <taxon>Flavobacteriia</taxon>
        <taxon>Flavobacteriales</taxon>
        <taxon>Flavobacteriaceae</taxon>
        <taxon>Croceitalea</taxon>
    </lineage>
</organism>
<dbReference type="RefSeq" id="WP_311352360.1">
    <property type="nucleotide sequence ID" value="NZ_JAVRHR010000003.1"/>
</dbReference>
<evidence type="ECO:0000313" key="1">
    <source>
        <dbReference type="EMBL" id="MDT0608022.1"/>
    </source>
</evidence>
<dbReference type="Proteomes" id="UP001255246">
    <property type="component" value="Unassembled WGS sequence"/>
</dbReference>
<gene>
    <name evidence="1" type="ORF">RM706_13320</name>
</gene>
<comment type="caution">
    <text evidence="1">The sequence shown here is derived from an EMBL/GenBank/DDBJ whole genome shotgun (WGS) entry which is preliminary data.</text>
</comment>